<feature type="signal peptide" evidence="1">
    <location>
        <begin position="1"/>
        <end position="26"/>
    </location>
</feature>
<evidence type="ECO:0000313" key="3">
    <source>
        <dbReference type="Proteomes" id="UP001519288"/>
    </source>
</evidence>
<evidence type="ECO:0000313" key="2">
    <source>
        <dbReference type="EMBL" id="MBP2000240.1"/>
    </source>
</evidence>
<dbReference type="Proteomes" id="UP001519288">
    <property type="component" value="Unassembled WGS sequence"/>
</dbReference>
<name>A0ABS4JEV0_9BACL</name>
<keyword evidence="1" id="KW-0732">Signal</keyword>
<reference evidence="2 3" key="1">
    <citation type="submission" date="2021-03" db="EMBL/GenBank/DDBJ databases">
        <title>Genomic Encyclopedia of Type Strains, Phase IV (KMG-IV): sequencing the most valuable type-strain genomes for metagenomic binning, comparative biology and taxonomic classification.</title>
        <authorList>
            <person name="Goeker M."/>
        </authorList>
    </citation>
    <scope>NUCLEOTIDE SEQUENCE [LARGE SCALE GENOMIC DNA]</scope>
    <source>
        <strain evidence="2 3">DSM 26806</strain>
    </source>
</reference>
<organism evidence="2 3">
    <name type="scientific">Paenibacillus shirakamiensis</name>
    <dbReference type="NCBI Taxonomy" id="1265935"/>
    <lineage>
        <taxon>Bacteria</taxon>
        <taxon>Bacillati</taxon>
        <taxon>Bacillota</taxon>
        <taxon>Bacilli</taxon>
        <taxon>Bacillales</taxon>
        <taxon>Paenibacillaceae</taxon>
        <taxon>Paenibacillus</taxon>
    </lineage>
</organism>
<evidence type="ECO:0000256" key="1">
    <source>
        <dbReference type="SAM" id="SignalP"/>
    </source>
</evidence>
<feature type="chain" id="PRO_5045520939" evidence="1">
    <location>
        <begin position="27"/>
        <end position="114"/>
    </location>
</feature>
<keyword evidence="3" id="KW-1185">Reference proteome</keyword>
<protein>
    <submittedName>
        <fullName evidence="2">Uncharacterized protein</fullName>
    </submittedName>
</protein>
<sequence length="114" mass="12092">MKKRTLSIFMLVLLIFTVIPFAGASAAQTSVQVTGQGNLYFSGYLTGGGAYYGPEGTFTVTNSSGAVVFSKVRASNTSPAYFSFTVPNLPYDTYTIVGHGDTPNTSVTFTQSSF</sequence>
<gene>
    <name evidence="2" type="ORF">J2Z69_001259</name>
</gene>
<dbReference type="RefSeq" id="WP_209860099.1">
    <property type="nucleotide sequence ID" value="NZ_JAGGLD010000001.1"/>
</dbReference>
<proteinExistence type="predicted"/>
<accession>A0ABS4JEV0</accession>
<comment type="caution">
    <text evidence="2">The sequence shown here is derived from an EMBL/GenBank/DDBJ whole genome shotgun (WGS) entry which is preliminary data.</text>
</comment>
<dbReference type="EMBL" id="JAGGLD010000001">
    <property type="protein sequence ID" value="MBP2000240.1"/>
    <property type="molecule type" value="Genomic_DNA"/>
</dbReference>